<accession>A0ABU7LMS7</accession>
<sequence length="134" mass="15083">MLLIDTYAGPSHIEGVGVFAAQPVRKGARVWTLDLGIDRLISAEELERASPVFQKFVERYAYFDAGLGGYLLDGDHSRFLNHSDDALIEFRSDGDGYARRAIRRGQELTCNYSEFMPQLVILPSRVGDFQAKRL</sequence>
<dbReference type="GO" id="GO:0008168">
    <property type="term" value="F:methyltransferase activity"/>
    <property type="evidence" value="ECO:0007669"/>
    <property type="project" value="UniProtKB-KW"/>
</dbReference>
<keyword evidence="2" id="KW-0808">Transferase</keyword>
<comment type="caution">
    <text evidence="2">The sequence shown here is derived from an EMBL/GenBank/DDBJ whole genome shotgun (WGS) entry which is preliminary data.</text>
</comment>
<name>A0ABU7LMS7_9PROT</name>
<evidence type="ECO:0000259" key="1">
    <source>
        <dbReference type="Pfam" id="PF00856"/>
    </source>
</evidence>
<protein>
    <submittedName>
        <fullName evidence="2">SET domain-containing protein</fullName>
        <ecNumber evidence="2">2.1.1.-</ecNumber>
    </submittedName>
</protein>
<gene>
    <name evidence="2" type="ORF">V0U79_02545</name>
</gene>
<proteinExistence type="predicted"/>
<dbReference type="EMBL" id="JAZDRP010000002">
    <property type="protein sequence ID" value="MEE2525228.1"/>
    <property type="molecule type" value="Genomic_DNA"/>
</dbReference>
<dbReference type="RefSeq" id="WP_330197893.1">
    <property type="nucleotide sequence ID" value="NZ_JAZDRP010000002.1"/>
</dbReference>
<dbReference type="SUPFAM" id="SSF82199">
    <property type="entry name" value="SET domain"/>
    <property type="match status" value="1"/>
</dbReference>
<dbReference type="Gene3D" id="2.170.270.10">
    <property type="entry name" value="SET domain"/>
    <property type="match status" value="1"/>
</dbReference>
<reference evidence="2 3" key="1">
    <citation type="submission" date="2024-01" db="EMBL/GenBank/DDBJ databases">
        <title>Hyphobacterium bacterium isolated from marine sediment.</title>
        <authorList>
            <person name="Zhao S."/>
        </authorList>
    </citation>
    <scope>NUCLEOTIDE SEQUENCE [LARGE SCALE GENOMIC DNA]</scope>
    <source>
        <strain evidence="3">HN65</strain>
    </source>
</reference>
<dbReference type="EC" id="2.1.1.-" evidence="2"/>
<dbReference type="GO" id="GO:0032259">
    <property type="term" value="P:methylation"/>
    <property type="evidence" value="ECO:0007669"/>
    <property type="project" value="UniProtKB-KW"/>
</dbReference>
<keyword evidence="3" id="KW-1185">Reference proteome</keyword>
<feature type="domain" description="SET" evidence="1">
    <location>
        <begin position="15"/>
        <end position="112"/>
    </location>
</feature>
<organism evidence="2 3">
    <name type="scientific">Hyphobacterium lacteum</name>
    <dbReference type="NCBI Taxonomy" id="3116575"/>
    <lineage>
        <taxon>Bacteria</taxon>
        <taxon>Pseudomonadati</taxon>
        <taxon>Pseudomonadota</taxon>
        <taxon>Alphaproteobacteria</taxon>
        <taxon>Maricaulales</taxon>
        <taxon>Maricaulaceae</taxon>
        <taxon>Hyphobacterium</taxon>
    </lineage>
</organism>
<evidence type="ECO:0000313" key="2">
    <source>
        <dbReference type="EMBL" id="MEE2525228.1"/>
    </source>
</evidence>
<dbReference type="InterPro" id="IPR001214">
    <property type="entry name" value="SET_dom"/>
</dbReference>
<dbReference type="InterPro" id="IPR046341">
    <property type="entry name" value="SET_dom_sf"/>
</dbReference>
<dbReference type="Pfam" id="PF00856">
    <property type="entry name" value="SET"/>
    <property type="match status" value="1"/>
</dbReference>
<dbReference type="Proteomes" id="UP001354971">
    <property type="component" value="Unassembled WGS sequence"/>
</dbReference>
<evidence type="ECO:0000313" key="3">
    <source>
        <dbReference type="Proteomes" id="UP001354971"/>
    </source>
</evidence>
<keyword evidence="2" id="KW-0489">Methyltransferase</keyword>